<keyword evidence="4" id="KW-1185">Reference proteome</keyword>
<dbReference type="InterPro" id="IPR029526">
    <property type="entry name" value="PGBD"/>
</dbReference>
<dbReference type="InterPro" id="IPR052638">
    <property type="entry name" value="PiggyBac_TE-derived"/>
</dbReference>
<dbReference type="Proteomes" id="UP000645828">
    <property type="component" value="Unassembled WGS sequence"/>
</dbReference>
<feature type="region of interest" description="Disordered" evidence="1">
    <location>
        <begin position="70"/>
        <end position="89"/>
    </location>
</feature>
<dbReference type="AlphaFoldDB" id="A0A811ZE50"/>
<evidence type="ECO:0000259" key="2">
    <source>
        <dbReference type="Pfam" id="PF13843"/>
    </source>
</evidence>
<feature type="region of interest" description="Disordered" evidence="1">
    <location>
        <begin position="1"/>
        <end position="20"/>
    </location>
</feature>
<gene>
    <name evidence="3" type="ORF">NYPRO_LOCUS19745</name>
</gene>
<proteinExistence type="predicted"/>
<feature type="region of interest" description="Disordered" evidence="1">
    <location>
        <begin position="35"/>
        <end position="58"/>
    </location>
</feature>
<dbReference type="Pfam" id="PF13843">
    <property type="entry name" value="DDE_Tnp_1_7"/>
    <property type="match status" value="1"/>
</dbReference>
<comment type="caution">
    <text evidence="3">The sequence shown here is derived from an EMBL/GenBank/DDBJ whole genome shotgun (WGS) entry which is preliminary data.</text>
</comment>
<feature type="compositionally biased region" description="Acidic residues" evidence="1">
    <location>
        <begin position="75"/>
        <end position="88"/>
    </location>
</feature>
<sequence length="548" mass="62568">MASTSSSFTVGSGASSKAKSVKVLNALEEEEEIFVVPPDSASGDFTDEDSGDKVGQRGFHLPGSVLHASLVPEDSGAEEKEEEEEEELQLWTASDPHIEDLKSQELSPVSLFELFFDEGTIHFIVNETNCYAWQKNVNLGLTAQELKCVLGILILSGYISYPRTRMFWETSPDSHQHLVADAIRRNRFEVIFSYLHFADNNELDESDRFARVRLLIVWMNYNFQKHAPLEEFYSFGESMCQYFGHRGFEQLPAGRPMQPGYKIWCRTSSRGYLEWFEPSQGTLFTKSDRGLDPGGSVVVKFVDALQERGCRPYHIFFNKVFTSVKLMSILKKKGVKATGTVHEYRTGQCPLEDPKELKKMKRGSFDYKVDESEEIIVRRWHDGSGVNICSNAVGIEPVGLTSHPSETAKTRTQVHQPSLVKLYQEKGVYKVKIRGMKWYSSCIGYVIDAALDNAWQWHRICSRDAQVDLLAFRRYAASVYLESNANMSSQGRRSRRLETESHFDMIGHWIVHQDKRTQCALCHSQTNTHCEKCQKGVHAKCFREYHIQ</sequence>
<evidence type="ECO:0000256" key="1">
    <source>
        <dbReference type="SAM" id="MobiDB-lite"/>
    </source>
</evidence>
<dbReference type="EMBL" id="CAJHUB010000762">
    <property type="protein sequence ID" value="CAD7686952.1"/>
    <property type="molecule type" value="Genomic_DNA"/>
</dbReference>
<dbReference type="PANTHER" id="PTHR47055:SF2">
    <property type="entry name" value="PIGGYBAC TRANSPOSABLE ELEMENT-DERIVED PROTEIN 2-RELATED"/>
    <property type="match status" value="1"/>
</dbReference>
<dbReference type="PANTHER" id="PTHR47055">
    <property type="entry name" value="DDE_TNP_1_7 DOMAIN-CONTAINING PROTEIN"/>
    <property type="match status" value="1"/>
</dbReference>
<name>A0A811ZE50_NYCPR</name>
<evidence type="ECO:0000313" key="3">
    <source>
        <dbReference type="EMBL" id="CAD7686952.1"/>
    </source>
</evidence>
<evidence type="ECO:0000313" key="4">
    <source>
        <dbReference type="Proteomes" id="UP000645828"/>
    </source>
</evidence>
<reference evidence="3" key="1">
    <citation type="submission" date="2020-12" db="EMBL/GenBank/DDBJ databases">
        <authorList>
            <consortium name="Molecular Ecology Group"/>
        </authorList>
    </citation>
    <scope>NUCLEOTIDE SEQUENCE</scope>
    <source>
        <strain evidence="3">TBG_1078</strain>
    </source>
</reference>
<accession>A0A811ZE50</accession>
<dbReference type="GO" id="GO:0043565">
    <property type="term" value="F:sequence-specific DNA binding"/>
    <property type="evidence" value="ECO:0007669"/>
    <property type="project" value="TreeGrafter"/>
</dbReference>
<protein>
    <submittedName>
        <fullName evidence="3">(raccoon dog) hypothetical protein</fullName>
    </submittedName>
</protein>
<organism evidence="3 4">
    <name type="scientific">Nyctereutes procyonoides</name>
    <name type="common">Raccoon dog</name>
    <name type="synonym">Canis procyonoides</name>
    <dbReference type="NCBI Taxonomy" id="34880"/>
    <lineage>
        <taxon>Eukaryota</taxon>
        <taxon>Metazoa</taxon>
        <taxon>Chordata</taxon>
        <taxon>Craniata</taxon>
        <taxon>Vertebrata</taxon>
        <taxon>Euteleostomi</taxon>
        <taxon>Mammalia</taxon>
        <taxon>Eutheria</taxon>
        <taxon>Laurasiatheria</taxon>
        <taxon>Carnivora</taxon>
        <taxon>Caniformia</taxon>
        <taxon>Canidae</taxon>
        <taxon>Nyctereutes</taxon>
    </lineage>
</organism>
<feature type="domain" description="PiggyBac transposable element-derived protein" evidence="2">
    <location>
        <begin position="107"/>
        <end position="455"/>
    </location>
</feature>